<organism evidence="1 2">
    <name type="scientific">Pseudomonas gorinensis</name>
    <dbReference type="NCBI Taxonomy" id="3240790"/>
    <lineage>
        <taxon>Bacteria</taxon>
        <taxon>Pseudomonadati</taxon>
        <taxon>Pseudomonadota</taxon>
        <taxon>Gammaproteobacteria</taxon>
        <taxon>Pseudomonadales</taxon>
        <taxon>Pseudomonadaceae</taxon>
        <taxon>Pseudomonas</taxon>
    </lineage>
</organism>
<gene>
    <name evidence="1" type="ORF">U771_27335</name>
</gene>
<keyword evidence="2" id="KW-1185">Reference proteome</keyword>
<evidence type="ECO:0000313" key="1">
    <source>
        <dbReference type="EMBL" id="AHC37939.1"/>
    </source>
</evidence>
<evidence type="ECO:0000313" key="2">
    <source>
        <dbReference type="Proteomes" id="UP000018725"/>
    </source>
</evidence>
<reference evidence="1 2" key="1">
    <citation type="journal article" date="2014" name="Genome Announc.">
        <title>Complete Genome Sequence of Pseudomonas sp. Strain TKP, Isolated from a gamma-Hexachlorocyclohexane-Degrading Mixed Culture.</title>
        <authorList>
            <person name="Ohtsubo Y."/>
            <person name="Kishida K."/>
            <person name="Sato T."/>
            <person name="Tabata M."/>
            <person name="Kawasumi T."/>
            <person name="Ogura Y."/>
            <person name="Hayashi T."/>
            <person name="Tsuda M."/>
            <person name="Nagata Y."/>
        </authorList>
    </citation>
    <scope>NUCLEOTIDE SEQUENCE [LARGE SCALE GENOMIC DNA]</scope>
    <source>
        <strain evidence="1 2">TKP</strain>
    </source>
</reference>
<dbReference type="EMBL" id="CP006852">
    <property type="protein sequence ID" value="AHC37939.1"/>
    <property type="molecule type" value="Genomic_DNA"/>
</dbReference>
<dbReference type="Proteomes" id="UP000018725">
    <property type="component" value="Chromosome"/>
</dbReference>
<sequence length="51" mass="6302">MTLLLVYWTSKRQTQRQKRLRSRCFQRGFDEFNIKNKAKNMCCKFQSIKEI</sequence>
<accession>A0ACA7PDY1</accession>
<protein>
    <submittedName>
        <fullName evidence="1">Uncharacterized protein</fullName>
    </submittedName>
</protein>
<name>A0ACA7PDY1_9PSED</name>
<proteinExistence type="predicted"/>